<evidence type="ECO:0000313" key="2">
    <source>
        <dbReference type="Proteomes" id="UP001370490"/>
    </source>
</evidence>
<dbReference type="Proteomes" id="UP001370490">
    <property type="component" value="Unassembled WGS sequence"/>
</dbReference>
<dbReference type="PANTHER" id="PTHR35304">
    <property type="entry name" value="OS05G0120300 PROTEIN-RELATED"/>
    <property type="match status" value="1"/>
</dbReference>
<proteinExistence type="predicted"/>
<keyword evidence="2" id="KW-1185">Reference proteome</keyword>
<dbReference type="EMBL" id="JBAMMX010000013">
    <property type="protein sequence ID" value="KAK6928626.1"/>
    <property type="molecule type" value="Genomic_DNA"/>
</dbReference>
<dbReference type="AlphaFoldDB" id="A0AAN8VET1"/>
<sequence>MSSMYITKCATDATIQVRETYVNLYKWLESDVEFVKSIGKTAAATTEWCTRGHNRVVHNISCRQTYLRSYTFSKKERVHVRTRKCLGRVKDRVVYRSSGSGKKIRTKSRGGSGGEIIVGRRSFVVIRKAKQFTCATFFTLFQRLLSCTATVDVIDTREDM</sequence>
<evidence type="ECO:0000313" key="1">
    <source>
        <dbReference type="EMBL" id="KAK6928626.1"/>
    </source>
</evidence>
<comment type="caution">
    <text evidence="1">The sequence shown here is derived from an EMBL/GenBank/DDBJ whole genome shotgun (WGS) entry which is preliminary data.</text>
</comment>
<reference evidence="1 2" key="1">
    <citation type="submission" date="2023-12" db="EMBL/GenBank/DDBJ databases">
        <title>A high-quality genome assembly for Dillenia turbinata (Dilleniales).</title>
        <authorList>
            <person name="Chanderbali A."/>
        </authorList>
    </citation>
    <scope>NUCLEOTIDE SEQUENCE [LARGE SCALE GENOMIC DNA]</scope>
    <source>
        <strain evidence="1">LSX21</strain>
        <tissue evidence="1">Leaf</tissue>
    </source>
</reference>
<name>A0AAN8VET1_9MAGN</name>
<accession>A0AAN8VET1</accession>
<protein>
    <submittedName>
        <fullName evidence="1">Uncharacterized protein</fullName>
    </submittedName>
</protein>
<dbReference type="PANTHER" id="PTHR35304:SF1">
    <property type="entry name" value="OS05G0120300 PROTEIN"/>
    <property type="match status" value="1"/>
</dbReference>
<organism evidence="1 2">
    <name type="scientific">Dillenia turbinata</name>
    <dbReference type="NCBI Taxonomy" id="194707"/>
    <lineage>
        <taxon>Eukaryota</taxon>
        <taxon>Viridiplantae</taxon>
        <taxon>Streptophyta</taxon>
        <taxon>Embryophyta</taxon>
        <taxon>Tracheophyta</taxon>
        <taxon>Spermatophyta</taxon>
        <taxon>Magnoliopsida</taxon>
        <taxon>eudicotyledons</taxon>
        <taxon>Gunneridae</taxon>
        <taxon>Pentapetalae</taxon>
        <taxon>Dilleniales</taxon>
        <taxon>Dilleniaceae</taxon>
        <taxon>Dillenia</taxon>
    </lineage>
</organism>
<gene>
    <name evidence="1" type="ORF">RJ641_004831</name>
</gene>